<proteinExistence type="inferred from homology"/>
<keyword evidence="2 3" id="KW-0732">Signal</keyword>
<evidence type="ECO:0000313" key="6">
    <source>
        <dbReference type="Proteomes" id="UP000619260"/>
    </source>
</evidence>
<dbReference type="InterPro" id="IPR028082">
    <property type="entry name" value="Peripla_BP_I"/>
</dbReference>
<protein>
    <submittedName>
        <fullName evidence="5">ABC transporter substrate-binding protein</fullName>
    </submittedName>
</protein>
<feature type="chain" id="PRO_5039161757" evidence="3">
    <location>
        <begin position="28"/>
        <end position="408"/>
    </location>
</feature>
<evidence type="ECO:0000313" key="5">
    <source>
        <dbReference type="EMBL" id="GIJ50065.1"/>
    </source>
</evidence>
<dbReference type="InterPro" id="IPR028081">
    <property type="entry name" value="Leu-bd"/>
</dbReference>
<reference evidence="5" key="1">
    <citation type="submission" date="2021-01" db="EMBL/GenBank/DDBJ databases">
        <title>Whole genome shotgun sequence of Virgisporangium aliadipatigenens NBRC 105644.</title>
        <authorList>
            <person name="Komaki H."/>
            <person name="Tamura T."/>
        </authorList>
    </citation>
    <scope>NUCLEOTIDE SEQUENCE</scope>
    <source>
        <strain evidence="5">NBRC 105644</strain>
    </source>
</reference>
<comment type="similarity">
    <text evidence="1">Belongs to the leucine-binding protein family.</text>
</comment>
<dbReference type="Pfam" id="PF13458">
    <property type="entry name" value="Peripla_BP_6"/>
    <property type="match status" value="1"/>
</dbReference>
<dbReference type="PANTHER" id="PTHR30483:SF6">
    <property type="entry name" value="PERIPLASMIC BINDING PROTEIN OF ABC TRANSPORTER FOR NATURAL AMINO ACIDS"/>
    <property type="match status" value="1"/>
</dbReference>
<evidence type="ECO:0000256" key="2">
    <source>
        <dbReference type="ARBA" id="ARBA00022729"/>
    </source>
</evidence>
<dbReference type="EMBL" id="BOPF01000032">
    <property type="protein sequence ID" value="GIJ50065.1"/>
    <property type="molecule type" value="Genomic_DNA"/>
</dbReference>
<dbReference type="PANTHER" id="PTHR30483">
    <property type="entry name" value="LEUCINE-SPECIFIC-BINDING PROTEIN"/>
    <property type="match status" value="1"/>
</dbReference>
<feature type="domain" description="Leucine-binding protein" evidence="4">
    <location>
        <begin position="45"/>
        <end position="388"/>
    </location>
</feature>
<dbReference type="Proteomes" id="UP000619260">
    <property type="component" value="Unassembled WGS sequence"/>
</dbReference>
<comment type="caution">
    <text evidence="5">The sequence shown here is derived from an EMBL/GenBank/DDBJ whole genome shotgun (WGS) entry which is preliminary data.</text>
</comment>
<evidence type="ECO:0000256" key="1">
    <source>
        <dbReference type="ARBA" id="ARBA00010062"/>
    </source>
</evidence>
<keyword evidence="6" id="KW-1185">Reference proteome</keyword>
<dbReference type="Gene3D" id="3.40.50.2300">
    <property type="match status" value="2"/>
</dbReference>
<gene>
    <name evidence="5" type="ORF">Val02_69510</name>
</gene>
<accession>A0A8J4DTB0</accession>
<evidence type="ECO:0000256" key="3">
    <source>
        <dbReference type="SAM" id="SignalP"/>
    </source>
</evidence>
<dbReference type="SUPFAM" id="SSF53822">
    <property type="entry name" value="Periplasmic binding protein-like I"/>
    <property type="match status" value="1"/>
</dbReference>
<dbReference type="PROSITE" id="PS51257">
    <property type="entry name" value="PROKAR_LIPOPROTEIN"/>
    <property type="match status" value="1"/>
</dbReference>
<dbReference type="InterPro" id="IPR051010">
    <property type="entry name" value="BCAA_transport"/>
</dbReference>
<sequence>MAQFDRRRTLKLLASLGAAGASVPLLSACGSDSDPTGAAEVNKGPIKIGLMVPQDGIFKAIGEDVQHGFELYLRLAGNRLGGYTPEVVVVNEGQDANQGKAAAEKLLNQDRVAAMSGVVSSTVMAALKDTVEQKQVPLVGSNASPKALDGTKYIWRTSYANVDPGGALGGYVLRQQGGTGTAYLLAPKNEAGDDELEGFRSAYTRGGKGTVLLEQTPPDITLAGFAQYLNRVKSSQATAVYAFYAGTQAVDFVKAWSLASMPQSKVLYAAGFLTEGFQLLKDQGPAADGIYTSMNYSADLNNLANRRFASEYYKAYQTLPTTYAMASYDAAMVLDKALSLIDGDPNPQAINAAIGKVGLIDSPRGPWQFNINRTPLQTWYLRRVQKDGSATRTNTLISELTTLPAINN</sequence>
<organism evidence="5 6">
    <name type="scientific">Virgisporangium aliadipatigenens</name>
    <dbReference type="NCBI Taxonomy" id="741659"/>
    <lineage>
        <taxon>Bacteria</taxon>
        <taxon>Bacillati</taxon>
        <taxon>Actinomycetota</taxon>
        <taxon>Actinomycetes</taxon>
        <taxon>Micromonosporales</taxon>
        <taxon>Micromonosporaceae</taxon>
        <taxon>Virgisporangium</taxon>
    </lineage>
</organism>
<dbReference type="RefSeq" id="WP_203903506.1">
    <property type="nucleotide sequence ID" value="NZ_BOPF01000032.1"/>
</dbReference>
<name>A0A8J4DTB0_9ACTN</name>
<evidence type="ECO:0000259" key="4">
    <source>
        <dbReference type="Pfam" id="PF13458"/>
    </source>
</evidence>
<dbReference type="AlphaFoldDB" id="A0A8J4DTB0"/>
<feature type="signal peptide" evidence="3">
    <location>
        <begin position="1"/>
        <end position="27"/>
    </location>
</feature>